<organism evidence="3 4">
    <name type="scientific">Kipferlia bialata</name>
    <dbReference type="NCBI Taxonomy" id="797122"/>
    <lineage>
        <taxon>Eukaryota</taxon>
        <taxon>Metamonada</taxon>
        <taxon>Carpediemonas-like organisms</taxon>
        <taxon>Kipferlia</taxon>
    </lineage>
</organism>
<feature type="region of interest" description="Disordered" evidence="2">
    <location>
        <begin position="423"/>
        <end position="452"/>
    </location>
</feature>
<dbReference type="EMBL" id="BDIP01000231">
    <property type="protein sequence ID" value="GIQ80741.1"/>
    <property type="molecule type" value="Genomic_DNA"/>
</dbReference>
<keyword evidence="4" id="KW-1185">Reference proteome</keyword>
<evidence type="ECO:0000256" key="1">
    <source>
        <dbReference type="SAM" id="Coils"/>
    </source>
</evidence>
<dbReference type="AlphaFoldDB" id="A0A9K3GG19"/>
<dbReference type="Proteomes" id="UP000265618">
    <property type="component" value="Unassembled WGS sequence"/>
</dbReference>
<reference evidence="3 4" key="1">
    <citation type="journal article" date="2018" name="PLoS ONE">
        <title>The draft genome of Kipferlia bialata reveals reductive genome evolution in fornicate parasites.</title>
        <authorList>
            <person name="Tanifuji G."/>
            <person name="Takabayashi S."/>
            <person name="Kume K."/>
            <person name="Takagi M."/>
            <person name="Nakayama T."/>
            <person name="Kamikawa R."/>
            <person name="Inagaki Y."/>
            <person name="Hashimoto T."/>
        </authorList>
    </citation>
    <scope>NUCLEOTIDE SEQUENCE [LARGE SCALE GENOMIC DNA]</scope>
    <source>
        <strain evidence="3">NY0173</strain>
    </source>
</reference>
<name>A0A9K3GG19_9EUKA</name>
<sequence length="508" mass="57602">MTGPRPCFQCPCGSFFSAWGSYRQHAVQCGNTDSASVTEVSLPVFHDMPLCDVTERTIGYGSTTETLPGDLDCYAKVRKCLSRGRFPFRLYGSHGSVYATQSSDMDLALDEGTLIRARDYLAGCRAAGSMVIIGKPSNRSRRHLKVFEGPKQTGRHMDMVLSRDSDGPQRRQLLVNLATILPVMPLVKRLLKTLASLTGCLAPGTRGQEDHERNGSQLLDNAVWAVCLTIHIPPQQLVGEIDRGRLFGLVERHFDTSSVDTLMRGVMVAWCHYNRECNSRHRARKSVVHGHRMDNPHVADLPPAMQCLVEPLLTGLTQGTRVQELIDILPMAQREEETSDNAELEREAWEARQEIGRLQRLLNDEDCDWQWYDDYEDWEEDVREEMRQLQQVMSRANLVRNGSGNQCDSSSCFQSSCDEYSSDGCQQYSDSDSDDSEGYYCQQDSDESDDDVPYSVRLRDRIGGLQRQLNDMQDGYGQSDFAEEENIMQDIRDLQRELTYVLQDERGY</sequence>
<evidence type="ECO:0000313" key="4">
    <source>
        <dbReference type="Proteomes" id="UP000265618"/>
    </source>
</evidence>
<evidence type="ECO:0000313" key="3">
    <source>
        <dbReference type="EMBL" id="GIQ80741.1"/>
    </source>
</evidence>
<keyword evidence="1" id="KW-0175">Coiled coil</keyword>
<gene>
    <name evidence="3" type="ORF">KIPB_001581</name>
</gene>
<protein>
    <submittedName>
        <fullName evidence="3">Uncharacterized protein</fullName>
    </submittedName>
</protein>
<feature type="coiled-coil region" evidence="1">
    <location>
        <begin position="332"/>
        <end position="395"/>
    </location>
</feature>
<accession>A0A9K3GG19</accession>
<comment type="caution">
    <text evidence="3">The sequence shown here is derived from an EMBL/GenBank/DDBJ whole genome shotgun (WGS) entry which is preliminary data.</text>
</comment>
<proteinExistence type="predicted"/>
<evidence type="ECO:0000256" key="2">
    <source>
        <dbReference type="SAM" id="MobiDB-lite"/>
    </source>
</evidence>